<gene>
    <name evidence="2" type="ORF">ACHKAR_05075</name>
</gene>
<feature type="domain" description="SnoaL-like" evidence="1">
    <location>
        <begin position="24"/>
        <end position="107"/>
    </location>
</feature>
<dbReference type="Pfam" id="PF12680">
    <property type="entry name" value="SnoaL_2"/>
    <property type="match status" value="1"/>
</dbReference>
<keyword evidence="3" id="KW-1185">Reference proteome</keyword>
<dbReference type="Proteomes" id="UP001610063">
    <property type="component" value="Unassembled WGS sequence"/>
</dbReference>
<organism evidence="2 3">
    <name type="scientific">Marinoscillum luteum</name>
    <dbReference type="NCBI Taxonomy" id="861051"/>
    <lineage>
        <taxon>Bacteria</taxon>
        <taxon>Pseudomonadati</taxon>
        <taxon>Bacteroidota</taxon>
        <taxon>Cytophagia</taxon>
        <taxon>Cytophagales</taxon>
        <taxon>Reichenbachiellaceae</taxon>
        <taxon>Marinoscillum</taxon>
    </lineage>
</organism>
<dbReference type="InterPro" id="IPR032710">
    <property type="entry name" value="NTF2-like_dom_sf"/>
</dbReference>
<evidence type="ECO:0000313" key="3">
    <source>
        <dbReference type="Proteomes" id="UP001610063"/>
    </source>
</evidence>
<proteinExistence type="predicted"/>
<reference evidence="2 3" key="1">
    <citation type="journal article" date="2013" name="Int. J. Syst. Evol. Microbiol.">
        <title>Marinoscillum luteum sp. nov., isolated from marine sediment.</title>
        <authorList>
            <person name="Cha I.T."/>
            <person name="Park S.J."/>
            <person name="Kim S.J."/>
            <person name="Kim J.G."/>
            <person name="Jung M.Y."/>
            <person name="Shin K.S."/>
            <person name="Kwon K.K."/>
            <person name="Yang S.H."/>
            <person name="Seo Y.S."/>
            <person name="Rhee S.K."/>
        </authorList>
    </citation>
    <scope>NUCLEOTIDE SEQUENCE [LARGE SCALE GENOMIC DNA]</scope>
    <source>
        <strain evidence="2 3">KCTC 23939</strain>
    </source>
</reference>
<protein>
    <submittedName>
        <fullName evidence="2">Nuclear transport factor 2 family protein</fullName>
    </submittedName>
</protein>
<dbReference type="EMBL" id="JBIPKE010000013">
    <property type="protein sequence ID" value="MFH6982796.1"/>
    <property type="molecule type" value="Genomic_DNA"/>
</dbReference>
<comment type="caution">
    <text evidence="2">The sequence shown here is derived from an EMBL/GenBank/DDBJ whole genome shotgun (WGS) entry which is preliminary data.</text>
</comment>
<name>A0ABW7N5G9_9BACT</name>
<dbReference type="SUPFAM" id="SSF54427">
    <property type="entry name" value="NTF2-like"/>
    <property type="match status" value="1"/>
</dbReference>
<evidence type="ECO:0000259" key="1">
    <source>
        <dbReference type="Pfam" id="PF12680"/>
    </source>
</evidence>
<dbReference type="Gene3D" id="3.10.450.50">
    <property type="match status" value="1"/>
</dbReference>
<sequence length="128" mass="14164">MKLNIRTSCENAPKKELIKDLTVLFAAYDISQAMQYLEDDVIWTLVGDEPIVGKEPFAAALMEMAHNKATELTIHSIVTHGKEAAINGEMVMGDGNVFGFADFYEFTSVKGSKVRSITSYVVQKVKSE</sequence>
<accession>A0ABW7N5G9</accession>
<evidence type="ECO:0000313" key="2">
    <source>
        <dbReference type="EMBL" id="MFH6982796.1"/>
    </source>
</evidence>
<dbReference type="RefSeq" id="WP_395416438.1">
    <property type="nucleotide sequence ID" value="NZ_JBIPKE010000013.1"/>
</dbReference>
<dbReference type="InterPro" id="IPR037401">
    <property type="entry name" value="SnoaL-like"/>
</dbReference>